<feature type="compositionally biased region" description="Basic and acidic residues" evidence="1">
    <location>
        <begin position="1"/>
        <end position="14"/>
    </location>
</feature>
<gene>
    <name evidence="2" type="ORF">ACFQJ6_01840</name>
</gene>
<accession>A0ABD5WEQ8</accession>
<evidence type="ECO:0000313" key="2">
    <source>
        <dbReference type="EMBL" id="MFC7079062.1"/>
    </source>
</evidence>
<name>A0ABD5WEQ8_9EURY</name>
<sequence length="84" mass="8702">MTGERGDATRRGDDADTGGSGADDGDERVVAVVTGTRAEYGLLQSSMAAIRDTEGWRSEPSPPGCTSRPNTATPSRRFGPTAST</sequence>
<dbReference type="Proteomes" id="UP001596407">
    <property type="component" value="Unassembled WGS sequence"/>
</dbReference>
<evidence type="ECO:0000313" key="3">
    <source>
        <dbReference type="Proteomes" id="UP001596407"/>
    </source>
</evidence>
<comment type="caution">
    <text evidence="2">The sequence shown here is derived from an EMBL/GenBank/DDBJ whole genome shotgun (WGS) entry which is preliminary data.</text>
</comment>
<feature type="region of interest" description="Disordered" evidence="1">
    <location>
        <begin position="1"/>
        <end position="28"/>
    </location>
</feature>
<dbReference type="RefSeq" id="WP_382208584.1">
    <property type="nucleotide sequence ID" value="NZ_JBHSZH010000001.1"/>
</dbReference>
<evidence type="ECO:0000256" key="1">
    <source>
        <dbReference type="SAM" id="MobiDB-lite"/>
    </source>
</evidence>
<dbReference type="EMBL" id="JBHSZH010000001">
    <property type="protein sequence ID" value="MFC7079062.1"/>
    <property type="molecule type" value="Genomic_DNA"/>
</dbReference>
<keyword evidence="3" id="KW-1185">Reference proteome</keyword>
<reference evidence="2 3" key="1">
    <citation type="journal article" date="2019" name="Int. J. Syst. Evol. Microbiol.">
        <title>The Global Catalogue of Microorganisms (GCM) 10K type strain sequencing project: providing services to taxonomists for standard genome sequencing and annotation.</title>
        <authorList>
            <consortium name="The Broad Institute Genomics Platform"/>
            <consortium name="The Broad Institute Genome Sequencing Center for Infectious Disease"/>
            <person name="Wu L."/>
            <person name="Ma J."/>
        </authorList>
    </citation>
    <scope>NUCLEOTIDE SEQUENCE [LARGE SCALE GENOMIC DNA]</scope>
    <source>
        <strain evidence="2 3">DT72</strain>
    </source>
</reference>
<proteinExistence type="predicted"/>
<feature type="region of interest" description="Disordered" evidence="1">
    <location>
        <begin position="51"/>
        <end position="84"/>
    </location>
</feature>
<protein>
    <submittedName>
        <fullName evidence="2">Uncharacterized protein</fullName>
    </submittedName>
</protein>
<dbReference type="AlphaFoldDB" id="A0ABD5WEQ8"/>
<organism evidence="2 3">
    <name type="scientific">Halorussus caseinilyticus</name>
    <dbReference type="NCBI Taxonomy" id="3034025"/>
    <lineage>
        <taxon>Archaea</taxon>
        <taxon>Methanobacteriati</taxon>
        <taxon>Methanobacteriota</taxon>
        <taxon>Stenosarchaea group</taxon>
        <taxon>Halobacteria</taxon>
        <taxon>Halobacteriales</taxon>
        <taxon>Haladaptataceae</taxon>
        <taxon>Halorussus</taxon>
    </lineage>
</organism>